<reference evidence="2 3" key="1">
    <citation type="submission" date="2024-02" db="EMBL/GenBank/DDBJ databases">
        <authorList>
            <person name="Saticioglu I.B."/>
        </authorList>
    </citation>
    <scope>NUCLEOTIDE SEQUENCE [LARGE SCALE GENOMIC DNA]</scope>
    <source>
        <strain evidence="2 3">Mu-80</strain>
    </source>
</reference>
<organism evidence="2 3">
    <name type="scientific">Microbacterium bandirmense</name>
    <dbReference type="NCBI Taxonomy" id="3122050"/>
    <lineage>
        <taxon>Bacteria</taxon>
        <taxon>Bacillati</taxon>
        <taxon>Actinomycetota</taxon>
        <taxon>Actinomycetes</taxon>
        <taxon>Micrococcales</taxon>
        <taxon>Microbacteriaceae</taxon>
        <taxon>Microbacterium</taxon>
    </lineage>
</organism>
<dbReference type="Proteomes" id="UP001371224">
    <property type="component" value="Unassembled WGS sequence"/>
</dbReference>
<gene>
    <name evidence="2" type="ORF">WDU99_15625</name>
</gene>
<sequence length="153" mass="16268">MIAGAVALGLVATLLSAPAAHADEPAIDGATAHPTFLGKTHYTGEFHSHTSISDGVELPEDAYAYVAENTDVDFFSASEHDVTMDIRSADDWIDDHEHAHSDEWKYLKSGAERHNASGDSDLVAVPGEEVTWSDCACTPRTPSLGNPVGYGSK</sequence>
<accession>A0ABU8LFI1</accession>
<dbReference type="SUPFAM" id="SSF89550">
    <property type="entry name" value="PHP domain-like"/>
    <property type="match status" value="1"/>
</dbReference>
<evidence type="ECO:0000256" key="1">
    <source>
        <dbReference type="SAM" id="SignalP"/>
    </source>
</evidence>
<dbReference type="InterPro" id="IPR016195">
    <property type="entry name" value="Pol/histidinol_Pase-like"/>
</dbReference>
<dbReference type="RefSeq" id="WP_337333392.1">
    <property type="nucleotide sequence ID" value="NZ_JBBDGM010000017.1"/>
</dbReference>
<keyword evidence="3" id="KW-1185">Reference proteome</keyword>
<dbReference type="EMBL" id="JBBDGM010000017">
    <property type="protein sequence ID" value="MEJ1089745.1"/>
    <property type="molecule type" value="Genomic_DNA"/>
</dbReference>
<feature type="chain" id="PRO_5046945821" description="DUF3604 domain-containing protein" evidence="1">
    <location>
        <begin position="23"/>
        <end position="153"/>
    </location>
</feature>
<proteinExistence type="predicted"/>
<name>A0ABU8LFI1_9MICO</name>
<feature type="signal peptide" evidence="1">
    <location>
        <begin position="1"/>
        <end position="22"/>
    </location>
</feature>
<evidence type="ECO:0008006" key="4">
    <source>
        <dbReference type="Google" id="ProtNLM"/>
    </source>
</evidence>
<keyword evidence="1" id="KW-0732">Signal</keyword>
<comment type="caution">
    <text evidence="2">The sequence shown here is derived from an EMBL/GenBank/DDBJ whole genome shotgun (WGS) entry which is preliminary data.</text>
</comment>
<protein>
    <recommendedName>
        <fullName evidence="4">DUF3604 domain-containing protein</fullName>
    </recommendedName>
</protein>
<evidence type="ECO:0000313" key="2">
    <source>
        <dbReference type="EMBL" id="MEJ1089745.1"/>
    </source>
</evidence>
<dbReference type="Gene3D" id="3.20.20.140">
    <property type="entry name" value="Metal-dependent hydrolases"/>
    <property type="match status" value="1"/>
</dbReference>
<evidence type="ECO:0000313" key="3">
    <source>
        <dbReference type="Proteomes" id="UP001371224"/>
    </source>
</evidence>